<dbReference type="Pfam" id="PF03807">
    <property type="entry name" value="F420_oxidored"/>
    <property type="match status" value="1"/>
</dbReference>
<dbReference type="SUPFAM" id="SSF48179">
    <property type="entry name" value="6-phosphogluconate dehydrogenase C-terminal domain-like"/>
    <property type="match status" value="1"/>
</dbReference>
<evidence type="ECO:0000256" key="4">
    <source>
        <dbReference type="HAMAP-Rule" id="MF_01925"/>
    </source>
</evidence>
<keyword evidence="4" id="KW-0028">Amino-acid biosynthesis</keyword>
<dbReference type="PANTHER" id="PTHR11645">
    <property type="entry name" value="PYRROLINE-5-CARBOXYLATE REDUCTASE"/>
    <property type="match status" value="1"/>
</dbReference>
<dbReference type="EMBL" id="CP048630">
    <property type="protein sequence ID" value="QIB34960.1"/>
    <property type="molecule type" value="Genomic_DNA"/>
</dbReference>
<dbReference type="RefSeq" id="WP_163076105.1">
    <property type="nucleotide sequence ID" value="NZ_CP048630.1"/>
</dbReference>
<sequence>MEARAKVHVLLIGCGNMGYALVVGWRTGSDGIDVHVIEPSAPLRERAAAAGATTSAGLIDVSAPPTPDVVILAVKPEQMNTVLPDARRFVESGALVISVAAGVGLGFMEAALGTRASLIRCMPNTPAAIGAGMMVCVANGQASPDQRELAQRLLSATGRVRFIEDEALMDAVTAVSGSGPAYIFHVIDCLERAGIAEGLPGDLARDLALQTVYGAGRLAREGDTDPATLRRQVTSPNGTTAAALAELMGDAGVDPIVARAVSAARRRSSELGGDQGRV</sequence>
<dbReference type="NCBIfam" id="TIGR00112">
    <property type="entry name" value="proC"/>
    <property type="match status" value="1"/>
</dbReference>
<dbReference type="Gene3D" id="3.40.50.720">
    <property type="entry name" value="NAD(P)-binding Rossmann-like Domain"/>
    <property type="match status" value="1"/>
</dbReference>
<gene>
    <name evidence="4" type="primary">proC</name>
    <name evidence="9" type="ORF">G3A50_15515</name>
</gene>
<comment type="subcellular location">
    <subcellularLocation>
        <location evidence="4">Cytoplasm</location>
    </subcellularLocation>
</comment>
<feature type="domain" description="Pyrroline-5-carboxylate reductase catalytic N-terminal" evidence="7">
    <location>
        <begin position="11"/>
        <end position="102"/>
    </location>
</feature>
<evidence type="ECO:0000256" key="2">
    <source>
        <dbReference type="ARBA" id="ARBA00022857"/>
    </source>
</evidence>
<comment type="function">
    <text evidence="4">Catalyzes the reduction of 1-pyrroline-5-carboxylate (PCA) to L-proline.</text>
</comment>
<dbReference type="InterPro" id="IPR008927">
    <property type="entry name" value="6-PGluconate_DH-like_C_sf"/>
</dbReference>
<comment type="similarity">
    <text evidence="1 4">Belongs to the pyrroline-5-carboxylate reductase family.</text>
</comment>
<comment type="catalytic activity">
    <reaction evidence="4">
        <text>L-proline + NADP(+) = (S)-1-pyrroline-5-carboxylate + NADPH + 2 H(+)</text>
        <dbReference type="Rhea" id="RHEA:14109"/>
        <dbReference type="ChEBI" id="CHEBI:15378"/>
        <dbReference type="ChEBI" id="CHEBI:17388"/>
        <dbReference type="ChEBI" id="CHEBI:57783"/>
        <dbReference type="ChEBI" id="CHEBI:58349"/>
        <dbReference type="ChEBI" id="CHEBI:60039"/>
        <dbReference type="EC" id="1.5.1.2"/>
    </reaction>
</comment>
<dbReference type="EC" id="1.5.1.2" evidence="4 5"/>
<dbReference type="AlphaFoldDB" id="A0A6P1YPX4"/>
<dbReference type="KEGG" id="apra:G3A50_15515"/>
<name>A0A6P1YPX4_9HYPH</name>
<reference evidence="9 10" key="1">
    <citation type="submission" date="2020-02" db="EMBL/GenBank/DDBJ databases">
        <authorList>
            <person name="Li G."/>
        </authorList>
    </citation>
    <scope>NUCLEOTIDE SEQUENCE [LARGE SCALE GENOMIC DNA]</scope>
    <source>
        <strain evidence="9 10">DSM 102029</strain>
    </source>
</reference>
<keyword evidence="10" id="KW-1185">Reference proteome</keyword>
<comment type="pathway">
    <text evidence="4">Amino-acid biosynthesis; L-proline biosynthesis; L-proline from L-glutamate 5-semialdehyde: step 1/1.</text>
</comment>
<dbReference type="InterPro" id="IPR036291">
    <property type="entry name" value="NAD(P)-bd_dom_sf"/>
</dbReference>
<dbReference type="PIRSF" id="PIRSF000193">
    <property type="entry name" value="Pyrrol-5-carb_rd"/>
    <property type="match status" value="1"/>
</dbReference>
<dbReference type="Gene3D" id="1.10.3730.10">
    <property type="entry name" value="ProC C-terminal domain-like"/>
    <property type="match status" value="1"/>
</dbReference>
<feature type="binding site" evidence="6">
    <location>
        <begin position="73"/>
        <end position="76"/>
    </location>
    <ligand>
        <name>NADP(+)</name>
        <dbReference type="ChEBI" id="CHEBI:58349"/>
    </ligand>
</feature>
<dbReference type="GO" id="GO:0005737">
    <property type="term" value="C:cytoplasm"/>
    <property type="evidence" value="ECO:0007669"/>
    <property type="project" value="UniProtKB-SubCell"/>
</dbReference>
<dbReference type="HAMAP" id="MF_01925">
    <property type="entry name" value="P5C_reductase"/>
    <property type="match status" value="1"/>
</dbReference>
<dbReference type="Pfam" id="PF14748">
    <property type="entry name" value="P5CR_dimer"/>
    <property type="match status" value="1"/>
</dbReference>
<dbReference type="GO" id="GO:0004735">
    <property type="term" value="F:pyrroline-5-carboxylate reductase activity"/>
    <property type="evidence" value="ECO:0007669"/>
    <property type="project" value="UniProtKB-UniRule"/>
</dbReference>
<dbReference type="Proteomes" id="UP000464751">
    <property type="component" value="Chromosome"/>
</dbReference>
<protein>
    <recommendedName>
        <fullName evidence="4 5">Pyrroline-5-carboxylate reductase</fullName>
        <shortName evidence="4">P5C reductase</shortName>
        <shortName evidence="4">P5CR</shortName>
        <ecNumber evidence="4 5">1.5.1.2</ecNumber>
    </recommendedName>
    <alternativeName>
        <fullName evidence="4">PCA reductase</fullName>
    </alternativeName>
</protein>
<keyword evidence="4" id="KW-0963">Cytoplasm</keyword>
<dbReference type="InterPro" id="IPR000304">
    <property type="entry name" value="Pyrroline-COOH_reductase"/>
</dbReference>
<accession>A0A6P1YPX4</accession>
<evidence type="ECO:0000259" key="7">
    <source>
        <dbReference type="Pfam" id="PF03807"/>
    </source>
</evidence>
<feature type="binding site" evidence="6">
    <location>
        <begin position="12"/>
        <end position="17"/>
    </location>
    <ligand>
        <name>NADP(+)</name>
        <dbReference type="ChEBI" id="CHEBI:58349"/>
    </ligand>
</feature>
<proteinExistence type="inferred from homology"/>
<evidence type="ECO:0000313" key="9">
    <source>
        <dbReference type="EMBL" id="QIB34960.1"/>
    </source>
</evidence>
<keyword evidence="2 4" id="KW-0521">NADP</keyword>
<keyword evidence="4" id="KW-0641">Proline biosynthesis</keyword>
<evidence type="ECO:0000313" key="10">
    <source>
        <dbReference type="Proteomes" id="UP000464751"/>
    </source>
</evidence>
<feature type="domain" description="Pyrroline-5-carboxylate reductase dimerisation" evidence="8">
    <location>
        <begin position="166"/>
        <end position="271"/>
    </location>
</feature>
<dbReference type="FunFam" id="1.10.3730.10:FF:000001">
    <property type="entry name" value="Pyrroline-5-carboxylate reductase"/>
    <property type="match status" value="1"/>
</dbReference>
<dbReference type="UniPathway" id="UPA00098">
    <property type="reaction ID" value="UER00361"/>
</dbReference>
<dbReference type="PANTHER" id="PTHR11645:SF0">
    <property type="entry name" value="PYRROLINE-5-CARBOXYLATE REDUCTASE 3"/>
    <property type="match status" value="1"/>
</dbReference>
<evidence type="ECO:0000256" key="3">
    <source>
        <dbReference type="ARBA" id="ARBA00023002"/>
    </source>
</evidence>
<dbReference type="SUPFAM" id="SSF51735">
    <property type="entry name" value="NAD(P)-binding Rossmann-fold domains"/>
    <property type="match status" value="1"/>
</dbReference>
<dbReference type="GO" id="GO:0055129">
    <property type="term" value="P:L-proline biosynthetic process"/>
    <property type="evidence" value="ECO:0007669"/>
    <property type="project" value="UniProtKB-UniRule"/>
</dbReference>
<evidence type="ECO:0000256" key="6">
    <source>
        <dbReference type="PIRSR" id="PIRSR000193-1"/>
    </source>
</evidence>
<evidence type="ECO:0000256" key="5">
    <source>
        <dbReference type="NCBIfam" id="TIGR00112"/>
    </source>
</evidence>
<keyword evidence="3 4" id="KW-0560">Oxidoreductase</keyword>
<evidence type="ECO:0000256" key="1">
    <source>
        <dbReference type="ARBA" id="ARBA00005525"/>
    </source>
</evidence>
<evidence type="ECO:0000259" key="8">
    <source>
        <dbReference type="Pfam" id="PF14748"/>
    </source>
</evidence>
<dbReference type="InterPro" id="IPR028939">
    <property type="entry name" value="P5C_Rdtase_cat_N"/>
</dbReference>
<organism evidence="9 10">
    <name type="scientific">Ancylobacter pratisalsi</name>
    <dbReference type="NCBI Taxonomy" id="1745854"/>
    <lineage>
        <taxon>Bacteria</taxon>
        <taxon>Pseudomonadati</taxon>
        <taxon>Pseudomonadota</taxon>
        <taxon>Alphaproteobacteria</taxon>
        <taxon>Hyphomicrobiales</taxon>
        <taxon>Xanthobacteraceae</taxon>
        <taxon>Ancylobacter</taxon>
    </lineage>
</organism>
<comment type="catalytic activity">
    <reaction evidence="4">
        <text>L-proline + NAD(+) = (S)-1-pyrroline-5-carboxylate + NADH + 2 H(+)</text>
        <dbReference type="Rhea" id="RHEA:14105"/>
        <dbReference type="ChEBI" id="CHEBI:15378"/>
        <dbReference type="ChEBI" id="CHEBI:17388"/>
        <dbReference type="ChEBI" id="CHEBI:57540"/>
        <dbReference type="ChEBI" id="CHEBI:57945"/>
        <dbReference type="ChEBI" id="CHEBI:60039"/>
        <dbReference type="EC" id="1.5.1.2"/>
    </reaction>
</comment>
<dbReference type="InterPro" id="IPR029036">
    <property type="entry name" value="P5CR_dimer"/>
</dbReference>